<evidence type="ECO:0000256" key="10">
    <source>
        <dbReference type="ARBA" id="ARBA00029433"/>
    </source>
</evidence>
<name>A0AAV7BKE0_ENGPU</name>
<comment type="similarity">
    <text evidence="3">Belongs to the sorting nexin family.</text>
</comment>
<evidence type="ECO:0000256" key="6">
    <source>
        <dbReference type="ARBA" id="ARBA00022753"/>
    </source>
</evidence>
<protein>
    <recommendedName>
        <fullName evidence="11">PX domain-containing protein</fullName>
    </recommendedName>
</protein>
<evidence type="ECO:0000256" key="3">
    <source>
        <dbReference type="ARBA" id="ARBA00010883"/>
    </source>
</evidence>
<dbReference type="GO" id="GO:0006886">
    <property type="term" value="P:intracellular protein transport"/>
    <property type="evidence" value="ECO:0007669"/>
    <property type="project" value="InterPro"/>
</dbReference>
<dbReference type="EMBL" id="WNYA01000005">
    <property type="protein sequence ID" value="KAG8573101.1"/>
    <property type="molecule type" value="Genomic_DNA"/>
</dbReference>
<evidence type="ECO:0000256" key="4">
    <source>
        <dbReference type="ARBA" id="ARBA00022448"/>
    </source>
</evidence>
<keyword evidence="6" id="KW-0967">Endosome</keyword>
<dbReference type="AlphaFoldDB" id="A0AAV7BKE0"/>
<dbReference type="GO" id="GO:1901981">
    <property type="term" value="F:phosphatidylinositol phosphate binding"/>
    <property type="evidence" value="ECO:0007669"/>
    <property type="project" value="TreeGrafter"/>
</dbReference>
<keyword evidence="4" id="KW-0813">Transport</keyword>
<keyword evidence="7" id="KW-0653">Protein transport</keyword>
<evidence type="ECO:0000256" key="9">
    <source>
        <dbReference type="ARBA" id="ARBA00023136"/>
    </source>
</evidence>
<evidence type="ECO:0000256" key="2">
    <source>
        <dbReference type="ARBA" id="ARBA00004496"/>
    </source>
</evidence>
<dbReference type="Gene3D" id="3.30.1520.10">
    <property type="entry name" value="Phox-like domain"/>
    <property type="match status" value="1"/>
</dbReference>
<comment type="caution">
    <text evidence="12">The sequence shown here is derived from an EMBL/GenBank/DDBJ whole genome shotgun (WGS) entry which is preliminary data.</text>
</comment>
<evidence type="ECO:0000259" key="11">
    <source>
        <dbReference type="PROSITE" id="PS50195"/>
    </source>
</evidence>
<keyword evidence="9" id="KW-0472">Membrane</keyword>
<dbReference type="SUPFAM" id="SSF64268">
    <property type="entry name" value="PX domain"/>
    <property type="match status" value="1"/>
</dbReference>
<dbReference type="PANTHER" id="PTHR46209">
    <property type="entry name" value="PX DOMAIN-CONTAINING PROTEIN"/>
    <property type="match status" value="1"/>
</dbReference>
<dbReference type="InterPro" id="IPR036871">
    <property type="entry name" value="PX_dom_sf"/>
</dbReference>
<dbReference type="SMART" id="SM00312">
    <property type="entry name" value="PX"/>
    <property type="match status" value="1"/>
</dbReference>
<dbReference type="GO" id="GO:0005768">
    <property type="term" value="C:endosome"/>
    <property type="evidence" value="ECO:0007669"/>
    <property type="project" value="UniProtKB-SubCell"/>
</dbReference>
<dbReference type="InterPro" id="IPR043544">
    <property type="entry name" value="SNX10/11"/>
</dbReference>
<dbReference type="EMBL" id="WNYA01000005">
    <property type="protein sequence ID" value="KAG8573102.1"/>
    <property type="molecule type" value="Genomic_DNA"/>
</dbReference>
<gene>
    <name evidence="12" type="ORF">GDO81_012294</name>
</gene>
<evidence type="ECO:0000313" key="12">
    <source>
        <dbReference type="EMBL" id="KAG8573101.1"/>
    </source>
</evidence>
<accession>A0AAV7BKE0</accession>
<dbReference type="InterPro" id="IPR001683">
    <property type="entry name" value="PX_dom"/>
</dbReference>
<keyword evidence="13" id="KW-1185">Reference proteome</keyword>
<proteinExistence type="inferred from homology"/>
<dbReference type="Proteomes" id="UP000824782">
    <property type="component" value="Unassembled WGS sequence"/>
</dbReference>
<dbReference type="GO" id="GO:0060271">
    <property type="term" value="P:cilium assembly"/>
    <property type="evidence" value="ECO:0007669"/>
    <property type="project" value="TreeGrafter"/>
</dbReference>
<sequence>MLPKERKGETISVWVRDPKIQKRDWHPYLDYEICLHTNSMCFTVKTSRVRRRFREFVWLRQKLQSNAVLIDLPELPPKIPFFNINNAQMVEQRVRGLQEFLNKVVQCPLLLSDSRLHLFLQTQLPLEEIEACASGQTKYSVSEAIHKFATSIRRFPAEEEEQTSCHLLPESSSAPLGTKIGFLNGCKPAEELKDSLKTILAPSPPK</sequence>
<organism evidence="12 13">
    <name type="scientific">Engystomops pustulosus</name>
    <name type="common">Tungara frog</name>
    <name type="synonym">Physalaemus pustulosus</name>
    <dbReference type="NCBI Taxonomy" id="76066"/>
    <lineage>
        <taxon>Eukaryota</taxon>
        <taxon>Metazoa</taxon>
        <taxon>Chordata</taxon>
        <taxon>Craniata</taxon>
        <taxon>Vertebrata</taxon>
        <taxon>Euteleostomi</taxon>
        <taxon>Amphibia</taxon>
        <taxon>Batrachia</taxon>
        <taxon>Anura</taxon>
        <taxon>Neobatrachia</taxon>
        <taxon>Hyloidea</taxon>
        <taxon>Leptodactylidae</taxon>
        <taxon>Leiuperinae</taxon>
        <taxon>Engystomops</taxon>
    </lineage>
</organism>
<keyword evidence="8" id="KW-0446">Lipid-binding</keyword>
<evidence type="ECO:0000256" key="5">
    <source>
        <dbReference type="ARBA" id="ARBA00022490"/>
    </source>
</evidence>
<dbReference type="PROSITE" id="PS50195">
    <property type="entry name" value="PX"/>
    <property type="match status" value="1"/>
</dbReference>
<evidence type="ECO:0000256" key="8">
    <source>
        <dbReference type="ARBA" id="ARBA00023121"/>
    </source>
</evidence>
<reference evidence="12" key="1">
    <citation type="thesis" date="2020" institute="ProQuest LLC" country="789 East Eisenhower Parkway, Ann Arbor, MI, USA">
        <title>Comparative Genomics and Chromosome Evolution.</title>
        <authorList>
            <person name="Mudd A.B."/>
        </authorList>
    </citation>
    <scope>NUCLEOTIDE SEQUENCE</scope>
    <source>
        <strain evidence="12">237g6f4</strain>
        <tissue evidence="12">Blood</tissue>
    </source>
</reference>
<evidence type="ECO:0000256" key="7">
    <source>
        <dbReference type="ARBA" id="ARBA00022927"/>
    </source>
</evidence>
<comment type="subcellular location">
    <subcellularLocation>
        <location evidence="2">Cytoplasm</location>
    </subcellularLocation>
    <subcellularLocation>
        <location evidence="10">Endomembrane system</location>
        <topology evidence="10">Peripheral membrane protein</topology>
        <orientation evidence="10">Cytoplasmic side</orientation>
    </subcellularLocation>
    <subcellularLocation>
        <location evidence="1">Endosome</location>
    </subcellularLocation>
</comment>
<evidence type="ECO:0000256" key="1">
    <source>
        <dbReference type="ARBA" id="ARBA00004177"/>
    </source>
</evidence>
<dbReference type="PANTHER" id="PTHR46209:SF2">
    <property type="entry name" value="SORTING NEXIN-10"/>
    <property type="match status" value="1"/>
</dbReference>
<dbReference type="Pfam" id="PF00787">
    <property type="entry name" value="PX"/>
    <property type="match status" value="1"/>
</dbReference>
<evidence type="ECO:0000313" key="13">
    <source>
        <dbReference type="Proteomes" id="UP000824782"/>
    </source>
</evidence>
<feature type="domain" description="PX" evidence="11">
    <location>
        <begin position="9"/>
        <end position="126"/>
    </location>
</feature>
<keyword evidence="5" id="KW-0963">Cytoplasm</keyword>
<dbReference type="GO" id="GO:0016050">
    <property type="term" value="P:vesicle organization"/>
    <property type="evidence" value="ECO:0007669"/>
    <property type="project" value="TreeGrafter"/>
</dbReference>